<dbReference type="PRINTS" id="PR00455">
    <property type="entry name" value="HTHTETR"/>
</dbReference>
<feature type="DNA-binding region" description="H-T-H motif" evidence="2">
    <location>
        <begin position="36"/>
        <end position="55"/>
    </location>
</feature>
<dbReference type="EMBL" id="QGAC01000010">
    <property type="protein sequence ID" value="TKJ89990.1"/>
    <property type="molecule type" value="Genomic_DNA"/>
</dbReference>
<proteinExistence type="predicted"/>
<dbReference type="Proteomes" id="UP000306393">
    <property type="component" value="Unassembled WGS sequence"/>
</dbReference>
<sequence length="197" mass="22116">MITQTGRPKKDPENVRRRLLNSTASLMTNRGFAGVSVSDIANDAGVTKGGLFHHFASKQELIAAVFEDELERFSKQIDKFLASEPPAYGCFTRAYIRATLVTVTDKTPTAALTFSLCSEPELMLRWNNWLSRRLTQHHDTDAAPELEIARLAADGIWFTSLLAGRTLDNKENLFRLQQRLIASTMESSGKNNHRSEF</sequence>
<reference evidence="4 7" key="2">
    <citation type="journal article" date="2020" name="FEMS Microbiol. Ecol.">
        <title>Temporal dynamics of bacterial communities during seed development and maturation.</title>
        <authorList>
            <person name="Chesneau G."/>
            <person name="Torres-Cortes G."/>
            <person name="Briand M."/>
            <person name="Darrasse A."/>
            <person name="Preveaux A."/>
            <person name="Marais C."/>
            <person name="Jacques M.A."/>
            <person name="Shade A."/>
            <person name="Barret M."/>
        </authorList>
    </citation>
    <scope>NUCLEOTIDE SEQUENCE [LARGE SCALE GENOMIC DNA]</scope>
    <source>
        <strain evidence="4 7">CFBP13732</strain>
    </source>
</reference>
<evidence type="ECO:0000313" key="7">
    <source>
        <dbReference type="Proteomes" id="UP000661012"/>
    </source>
</evidence>
<dbReference type="PANTHER" id="PTHR30055:SF148">
    <property type="entry name" value="TETR-FAMILY TRANSCRIPTIONAL REGULATOR"/>
    <property type="match status" value="1"/>
</dbReference>
<dbReference type="InterPro" id="IPR036271">
    <property type="entry name" value="Tet_transcr_reg_TetR-rel_C_sf"/>
</dbReference>
<evidence type="ECO:0000256" key="2">
    <source>
        <dbReference type="PROSITE-ProRule" id="PRU00335"/>
    </source>
</evidence>
<dbReference type="PROSITE" id="PS01081">
    <property type="entry name" value="HTH_TETR_1"/>
    <property type="match status" value="1"/>
</dbReference>
<dbReference type="SUPFAM" id="SSF48498">
    <property type="entry name" value="Tetracyclin repressor-like, C-terminal domain"/>
    <property type="match status" value="1"/>
</dbReference>
<dbReference type="GO" id="GO:0003700">
    <property type="term" value="F:DNA-binding transcription factor activity"/>
    <property type="evidence" value="ECO:0007669"/>
    <property type="project" value="TreeGrafter"/>
</dbReference>
<feature type="domain" description="HTH tetR-type" evidence="3">
    <location>
        <begin position="13"/>
        <end position="73"/>
    </location>
</feature>
<accession>A0A4U3F9T2</accession>
<evidence type="ECO:0000256" key="1">
    <source>
        <dbReference type="ARBA" id="ARBA00023125"/>
    </source>
</evidence>
<dbReference type="STRING" id="1219360.GCA_001571305_00136"/>
<dbReference type="PROSITE" id="PS50977">
    <property type="entry name" value="HTH_TETR_2"/>
    <property type="match status" value="1"/>
</dbReference>
<dbReference type="RefSeq" id="WP_137269292.1">
    <property type="nucleotide sequence ID" value="NZ_JACYNM010000017.1"/>
</dbReference>
<dbReference type="SUPFAM" id="SSF46689">
    <property type="entry name" value="Homeodomain-like"/>
    <property type="match status" value="1"/>
</dbReference>
<dbReference type="InterPro" id="IPR001647">
    <property type="entry name" value="HTH_TetR"/>
</dbReference>
<dbReference type="GO" id="GO:0000976">
    <property type="term" value="F:transcription cis-regulatory region binding"/>
    <property type="evidence" value="ECO:0007669"/>
    <property type="project" value="TreeGrafter"/>
</dbReference>
<keyword evidence="1 2" id="KW-0238">DNA-binding</keyword>
<evidence type="ECO:0000313" key="4">
    <source>
        <dbReference type="EMBL" id="MBD8108315.1"/>
    </source>
</evidence>
<dbReference type="InterPro" id="IPR009057">
    <property type="entry name" value="Homeodomain-like_sf"/>
</dbReference>
<organism evidence="5 6">
    <name type="scientific">Erwinia persicina</name>
    <dbReference type="NCBI Taxonomy" id="55211"/>
    <lineage>
        <taxon>Bacteria</taxon>
        <taxon>Pseudomonadati</taxon>
        <taxon>Pseudomonadota</taxon>
        <taxon>Gammaproteobacteria</taxon>
        <taxon>Enterobacterales</taxon>
        <taxon>Erwiniaceae</taxon>
        <taxon>Erwinia</taxon>
    </lineage>
</organism>
<dbReference type="PANTHER" id="PTHR30055">
    <property type="entry name" value="HTH-TYPE TRANSCRIPTIONAL REGULATOR RUTR"/>
    <property type="match status" value="1"/>
</dbReference>
<keyword evidence="7" id="KW-1185">Reference proteome</keyword>
<evidence type="ECO:0000259" key="3">
    <source>
        <dbReference type="PROSITE" id="PS50977"/>
    </source>
</evidence>
<dbReference type="EMBL" id="JACYNN010000017">
    <property type="protein sequence ID" value="MBD8108315.1"/>
    <property type="molecule type" value="Genomic_DNA"/>
</dbReference>
<dbReference type="OrthoDB" id="9809772at2"/>
<dbReference type="Pfam" id="PF17937">
    <property type="entry name" value="TetR_C_28"/>
    <property type="match status" value="1"/>
</dbReference>
<dbReference type="Pfam" id="PF00440">
    <property type="entry name" value="TetR_N"/>
    <property type="match status" value="1"/>
</dbReference>
<dbReference type="AlphaFoldDB" id="A0A4U3F9T2"/>
<dbReference type="InterPro" id="IPR023772">
    <property type="entry name" value="DNA-bd_HTH_TetR-type_CS"/>
</dbReference>
<dbReference type="Gene3D" id="1.10.357.10">
    <property type="entry name" value="Tetracycline Repressor, domain 2"/>
    <property type="match status" value="1"/>
</dbReference>
<comment type="caution">
    <text evidence="5">The sequence shown here is derived from an EMBL/GenBank/DDBJ whole genome shotgun (WGS) entry which is preliminary data.</text>
</comment>
<name>A0A4U3F9T2_9GAMM</name>
<evidence type="ECO:0000313" key="6">
    <source>
        <dbReference type="Proteomes" id="UP000306393"/>
    </source>
</evidence>
<reference evidence="5 6" key="1">
    <citation type="journal article" date="2019" name="Sci. Rep.">
        <title>Differences in resource use lead to coexistence of seed-transmitted microbial populations.</title>
        <authorList>
            <person name="Torres-Cortes G."/>
            <person name="Garcia B.J."/>
            <person name="Compant S."/>
            <person name="Rezki S."/>
            <person name="Jones P."/>
            <person name="Preveaux A."/>
            <person name="Briand M."/>
            <person name="Roulet A."/>
            <person name="Bouchez O."/>
            <person name="Jacobson D."/>
            <person name="Barret M."/>
        </authorList>
    </citation>
    <scope>NUCLEOTIDE SEQUENCE [LARGE SCALE GENOMIC DNA]</scope>
    <source>
        <strain evidence="5 6">CFBP13511</strain>
    </source>
</reference>
<dbReference type="InterPro" id="IPR050109">
    <property type="entry name" value="HTH-type_TetR-like_transc_reg"/>
</dbReference>
<evidence type="ECO:0000313" key="5">
    <source>
        <dbReference type="EMBL" id="TKJ89990.1"/>
    </source>
</evidence>
<dbReference type="Proteomes" id="UP000661012">
    <property type="component" value="Unassembled WGS sequence"/>
</dbReference>
<gene>
    <name evidence="5" type="ORF">EpCFBP13511_11960</name>
    <name evidence="4" type="ORF">IFT93_18145</name>
</gene>
<protein>
    <submittedName>
        <fullName evidence="5">TetR family transcriptional regulator</fullName>
    </submittedName>
</protein>
<dbReference type="InterPro" id="IPR041479">
    <property type="entry name" value="TetR_CgmR_C"/>
</dbReference>